<keyword evidence="11" id="KW-0482">Metalloprotease</keyword>
<evidence type="ECO:0000256" key="9">
    <source>
        <dbReference type="ARBA" id="ARBA00022833"/>
    </source>
</evidence>
<dbReference type="GO" id="GO:0005886">
    <property type="term" value="C:plasma membrane"/>
    <property type="evidence" value="ECO:0007669"/>
    <property type="project" value="UniProtKB-SubCell"/>
</dbReference>
<dbReference type="InterPro" id="IPR008915">
    <property type="entry name" value="Peptidase_M50"/>
</dbReference>
<protein>
    <submittedName>
        <fullName evidence="15">Peptidase M50</fullName>
    </submittedName>
</protein>
<organism evidence="16">
    <name type="scientific">Granulicella tundricola (strain ATCC BAA-1859 / DSM 23138 / MP5ACTX9)</name>
    <dbReference type="NCBI Taxonomy" id="1198114"/>
    <lineage>
        <taxon>Bacteria</taxon>
        <taxon>Pseudomonadati</taxon>
        <taxon>Acidobacteriota</taxon>
        <taxon>Terriglobia</taxon>
        <taxon>Terriglobales</taxon>
        <taxon>Acidobacteriaceae</taxon>
        <taxon>Granulicella</taxon>
    </lineage>
</organism>
<proteinExistence type="inferred from homology"/>
<evidence type="ECO:0000256" key="11">
    <source>
        <dbReference type="ARBA" id="ARBA00023049"/>
    </source>
</evidence>
<reference evidence="16" key="1">
    <citation type="submission" date="2011-01" db="EMBL/GenBank/DDBJ databases">
        <title>Complete sequence of chromosome of Acidobacterium sp. MP5ACTX9.</title>
        <authorList>
            <consortium name="US DOE Joint Genome Institute"/>
            <person name="Lucas S."/>
            <person name="Copeland A."/>
            <person name="Lapidus A."/>
            <person name="Cheng J.-F."/>
            <person name="Goodwin L."/>
            <person name="Pitluck S."/>
            <person name="Teshima H."/>
            <person name="Detter J.C."/>
            <person name="Han C."/>
            <person name="Tapia R."/>
            <person name="Land M."/>
            <person name="Hauser L."/>
            <person name="Kyrpides N."/>
            <person name="Ivanova N."/>
            <person name="Ovchinnikova G."/>
            <person name="Pagani I."/>
            <person name="Rawat S.R."/>
            <person name="Mannisto M."/>
            <person name="Haggblom M.M."/>
            <person name="Woyke T."/>
        </authorList>
    </citation>
    <scope>NUCLEOTIDE SEQUENCE [LARGE SCALE GENOMIC DNA]</scope>
    <source>
        <strain evidence="16">MP5ACTX9</strain>
    </source>
</reference>
<keyword evidence="12 13" id="KW-0472">Membrane</keyword>
<sequence>MSLEVALAVFEYVVMVLALSFHDMVQAWTASRLGDQTARMLGRITMNPVKHYDLLGTIIFPVIFIYQSPLVLGWGKPVPMTTRNFGKRGEMLVYASGPAAHLFAAGVCLIALLVLKHTVPAIALALPVAAALSLRDTSVATVGLPQAFPVVLFLYYGILVNLLLFAFNLVPLPSLDGGKVLRYFLPYNAKEQFDRMGFWLMIAFFFVGFRIILAIMSPLMGLFNGLLFAL</sequence>
<dbReference type="GO" id="GO:0008237">
    <property type="term" value="F:metallopeptidase activity"/>
    <property type="evidence" value="ECO:0007669"/>
    <property type="project" value="UniProtKB-KW"/>
</dbReference>
<dbReference type="Proteomes" id="UP000000343">
    <property type="component" value="Chromosome"/>
</dbReference>
<dbReference type="PANTHER" id="PTHR35864">
    <property type="entry name" value="ZINC METALLOPROTEASE MJ0611-RELATED"/>
    <property type="match status" value="1"/>
</dbReference>
<keyword evidence="10 13" id="KW-1133">Transmembrane helix</keyword>
<keyword evidence="7" id="KW-0479">Metal-binding</keyword>
<keyword evidence="16" id="KW-1185">Reference proteome</keyword>
<evidence type="ECO:0000256" key="1">
    <source>
        <dbReference type="ARBA" id="ARBA00001947"/>
    </source>
</evidence>
<evidence type="ECO:0000256" key="4">
    <source>
        <dbReference type="ARBA" id="ARBA00022475"/>
    </source>
</evidence>
<keyword evidence="5" id="KW-0645">Protease</keyword>
<dbReference type="KEGG" id="acm:AciX9_0554"/>
<dbReference type="InterPro" id="IPR044537">
    <property type="entry name" value="Rip2-like"/>
</dbReference>
<dbReference type="RefSeq" id="WP_013578954.1">
    <property type="nucleotide sequence ID" value="NC_015064.1"/>
</dbReference>
<evidence type="ECO:0000256" key="8">
    <source>
        <dbReference type="ARBA" id="ARBA00022801"/>
    </source>
</evidence>
<dbReference type="AlphaFoldDB" id="E8WYM8"/>
<evidence type="ECO:0000256" key="12">
    <source>
        <dbReference type="ARBA" id="ARBA00023136"/>
    </source>
</evidence>
<comment type="subcellular location">
    <subcellularLocation>
        <location evidence="2">Cell membrane</location>
        <topology evidence="2">Multi-pass membrane protein</topology>
    </subcellularLocation>
</comment>
<dbReference type="HOGENOM" id="CLU_086979_1_1_0"/>
<dbReference type="OrthoDB" id="9800627at2"/>
<comment type="cofactor">
    <cofactor evidence="1">
        <name>Zn(2+)</name>
        <dbReference type="ChEBI" id="CHEBI:29105"/>
    </cofactor>
</comment>
<evidence type="ECO:0000256" key="6">
    <source>
        <dbReference type="ARBA" id="ARBA00022692"/>
    </source>
</evidence>
<dbReference type="GO" id="GO:0006508">
    <property type="term" value="P:proteolysis"/>
    <property type="evidence" value="ECO:0007669"/>
    <property type="project" value="UniProtKB-KW"/>
</dbReference>
<evidence type="ECO:0000256" key="3">
    <source>
        <dbReference type="ARBA" id="ARBA00007931"/>
    </source>
</evidence>
<feature type="transmembrane region" description="Helical" evidence="13">
    <location>
        <begin position="196"/>
        <end position="220"/>
    </location>
</feature>
<evidence type="ECO:0000256" key="10">
    <source>
        <dbReference type="ARBA" id="ARBA00022989"/>
    </source>
</evidence>
<feature type="domain" description="Peptidase M50" evidence="14">
    <location>
        <begin position="88"/>
        <end position="196"/>
    </location>
</feature>
<dbReference type="CDD" id="cd06158">
    <property type="entry name" value="S2P-M50_like_1"/>
    <property type="match status" value="1"/>
</dbReference>
<feature type="transmembrane region" description="Helical" evidence="13">
    <location>
        <begin position="52"/>
        <end position="72"/>
    </location>
</feature>
<evidence type="ECO:0000256" key="5">
    <source>
        <dbReference type="ARBA" id="ARBA00022670"/>
    </source>
</evidence>
<dbReference type="eggNOG" id="COG1994">
    <property type="taxonomic scope" value="Bacteria"/>
</dbReference>
<evidence type="ECO:0000313" key="16">
    <source>
        <dbReference type="Proteomes" id="UP000000343"/>
    </source>
</evidence>
<dbReference type="Pfam" id="PF02163">
    <property type="entry name" value="Peptidase_M50"/>
    <property type="match status" value="1"/>
</dbReference>
<evidence type="ECO:0000256" key="13">
    <source>
        <dbReference type="SAM" id="Phobius"/>
    </source>
</evidence>
<dbReference type="PANTHER" id="PTHR35864:SF1">
    <property type="entry name" value="ZINC METALLOPROTEASE YWHC-RELATED"/>
    <property type="match status" value="1"/>
</dbReference>
<evidence type="ECO:0000313" key="15">
    <source>
        <dbReference type="EMBL" id="ADW67626.1"/>
    </source>
</evidence>
<dbReference type="GO" id="GO:0046872">
    <property type="term" value="F:metal ion binding"/>
    <property type="evidence" value="ECO:0007669"/>
    <property type="project" value="UniProtKB-KW"/>
</dbReference>
<comment type="similarity">
    <text evidence="3">Belongs to the peptidase M50B family.</text>
</comment>
<keyword evidence="9" id="KW-0862">Zinc</keyword>
<name>E8WYM8_GRATM</name>
<gene>
    <name evidence="15" type="ordered locus">AciX9_0554</name>
</gene>
<keyword evidence="8" id="KW-0378">Hydrolase</keyword>
<keyword evidence="6 13" id="KW-0812">Transmembrane</keyword>
<dbReference type="EMBL" id="CP002480">
    <property type="protein sequence ID" value="ADW67626.1"/>
    <property type="molecule type" value="Genomic_DNA"/>
</dbReference>
<evidence type="ECO:0000256" key="7">
    <source>
        <dbReference type="ARBA" id="ARBA00022723"/>
    </source>
</evidence>
<dbReference type="PaxDb" id="1198114-AciX9_0554"/>
<feature type="transmembrane region" description="Helical" evidence="13">
    <location>
        <begin position="12"/>
        <end position="31"/>
    </location>
</feature>
<feature type="transmembrane region" description="Helical" evidence="13">
    <location>
        <begin position="92"/>
        <end position="115"/>
    </location>
</feature>
<keyword evidence="4" id="KW-1003">Cell membrane</keyword>
<dbReference type="InterPro" id="IPR052348">
    <property type="entry name" value="Metallopeptidase_M50B"/>
</dbReference>
<evidence type="ECO:0000259" key="14">
    <source>
        <dbReference type="Pfam" id="PF02163"/>
    </source>
</evidence>
<accession>E8WYM8</accession>
<evidence type="ECO:0000256" key="2">
    <source>
        <dbReference type="ARBA" id="ARBA00004651"/>
    </source>
</evidence>
<feature type="transmembrane region" description="Helical" evidence="13">
    <location>
        <begin position="150"/>
        <end position="175"/>
    </location>
</feature>
<dbReference type="STRING" id="1198114.AciX9_0554"/>